<sequence>MSAQGKHSDHLSIISCRQCRQRKIKCGRQFPGCDNCVKRSYECNYPDTHRKTSTKLVKSRKHANARYYGFRSVNRSLFEAGMPFCNVDFELEGKYASSSMKRFLNSKVYKKYIEEPSYILQAMKLVKNSASYSFFEHIVDVNALETSLKLKKGGGFQTLLLLYAVTILSERFFDSPPDVQDLIEELHLLLDDCPDCPEKVSSYILLADYYHCNFKIEAAWKRIYLATSIGYALGLHGTSSKIWAMLMFEDSLLCSILGRPSSISKINPKLIHNLCDGWGEIALFLREFNAVLLDLESEHSIEKVICLELKCDTIIEKTRSSLNDRHTQYDQKLKFLDYLKLLIMVSSQVRLLFPLFSKHRLIKRRLDENCSGLANLLCELSQYLTNSGLATRNNFFNIRSHFFPAYCCVFQAFLFQFLFTSSELVKVSDKEEACAGQVSMPRDLTNVNSAVSSLSTTVTLLKNFDYVADKINFCGFMRDVFESFRALLCRKTDEKLLAPPPHIYPPGLPTYDKPPPLCGDVSSESQDVPSPFTEDIADWITSCFYDGVPYLLSGDKPYQ</sequence>
<comment type="subcellular location">
    <subcellularLocation>
        <location evidence="1">Nucleus</location>
    </subcellularLocation>
</comment>
<feature type="domain" description="Zn(2)-C6 fungal-type" evidence="3">
    <location>
        <begin position="15"/>
        <end position="45"/>
    </location>
</feature>
<dbReference type="SMART" id="SM00066">
    <property type="entry name" value="GAL4"/>
    <property type="match status" value="1"/>
</dbReference>
<evidence type="ECO:0000313" key="4">
    <source>
        <dbReference type="EMBL" id="CCE92246.1"/>
    </source>
</evidence>
<dbReference type="InterPro" id="IPR050613">
    <property type="entry name" value="Sec_Metabolite_Reg"/>
</dbReference>
<dbReference type="InParanoid" id="G8ZUF2"/>
<dbReference type="PROSITE" id="PS50048">
    <property type="entry name" value="ZN2_CY6_FUNGAL_2"/>
    <property type="match status" value="1"/>
</dbReference>
<dbReference type="HOGENOM" id="CLU_035753_0_0_1"/>
<dbReference type="SUPFAM" id="SSF57701">
    <property type="entry name" value="Zn2/Cys6 DNA-binding domain"/>
    <property type="match status" value="1"/>
</dbReference>
<dbReference type="GO" id="GO:0005634">
    <property type="term" value="C:nucleus"/>
    <property type="evidence" value="ECO:0007669"/>
    <property type="project" value="UniProtKB-SubCell"/>
</dbReference>
<dbReference type="eggNOG" id="ENOG502SFX5">
    <property type="taxonomic scope" value="Eukaryota"/>
</dbReference>
<organism evidence="4 5">
    <name type="scientific">Torulaspora delbrueckii</name>
    <name type="common">Yeast</name>
    <name type="synonym">Candida colliculosa</name>
    <dbReference type="NCBI Taxonomy" id="4950"/>
    <lineage>
        <taxon>Eukaryota</taxon>
        <taxon>Fungi</taxon>
        <taxon>Dikarya</taxon>
        <taxon>Ascomycota</taxon>
        <taxon>Saccharomycotina</taxon>
        <taxon>Saccharomycetes</taxon>
        <taxon>Saccharomycetales</taxon>
        <taxon>Saccharomycetaceae</taxon>
        <taxon>Torulaspora</taxon>
    </lineage>
</organism>
<evidence type="ECO:0000256" key="2">
    <source>
        <dbReference type="ARBA" id="ARBA00023242"/>
    </source>
</evidence>
<dbReference type="GO" id="GO:0008270">
    <property type="term" value="F:zinc ion binding"/>
    <property type="evidence" value="ECO:0007669"/>
    <property type="project" value="InterPro"/>
</dbReference>
<keyword evidence="5" id="KW-1185">Reference proteome</keyword>
<dbReference type="InterPro" id="IPR036864">
    <property type="entry name" value="Zn2-C6_fun-type_DNA-bd_sf"/>
</dbReference>
<dbReference type="Pfam" id="PF00172">
    <property type="entry name" value="Zn_clus"/>
    <property type="match status" value="1"/>
</dbReference>
<dbReference type="Proteomes" id="UP000005627">
    <property type="component" value="Chromosome 4"/>
</dbReference>
<protein>
    <recommendedName>
        <fullName evidence="3">Zn(2)-C6 fungal-type domain-containing protein</fullName>
    </recommendedName>
</protein>
<dbReference type="GeneID" id="11503613"/>
<dbReference type="OrthoDB" id="435881at2759"/>
<dbReference type="AlphaFoldDB" id="G8ZUF2"/>
<dbReference type="PANTHER" id="PTHR31001:SF88">
    <property type="entry name" value="TRANSCRIPTION FACTOR PDR3"/>
    <property type="match status" value="1"/>
</dbReference>
<dbReference type="InterPro" id="IPR001138">
    <property type="entry name" value="Zn2Cys6_DnaBD"/>
</dbReference>
<dbReference type="RefSeq" id="XP_003681457.1">
    <property type="nucleotide sequence ID" value="XM_003681409.1"/>
</dbReference>
<gene>
    <name evidence="4" type="primary">TDEL0D06620</name>
    <name evidence="4" type="ORF">TDEL_0D06620</name>
</gene>
<evidence type="ECO:0000259" key="3">
    <source>
        <dbReference type="PROSITE" id="PS50048"/>
    </source>
</evidence>
<dbReference type="CDD" id="cd00067">
    <property type="entry name" value="GAL4"/>
    <property type="match status" value="1"/>
</dbReference>
<dbReference type="GO" id="GO:0000981">
    <property type="term" value="F:DNA-binding transcription factor activity, RNA polymerase II-specific"/>
    <property type="evidence" value="ECO:0007669"/>
    <property type="project" value="InterPro"/>
</dbReference>
<evidence type="ECO:0000313" key="5">
    <source>
        <dbReference type="Proteomes" id="UP000005627"/>
    </source>
</evidence>
<accession>G8ZUF2</accession>
<dbReference type="EMBL" id="HE616745">
    <property type="protein sequence ID" value="CCE92246.1"/>
    <property type="molecule type" value="Genomic_DNA"/>
</dbReference>
<dbReference type="KEGG" id="tdl:TDEL_0D06620"/>
<name>G8ZUF2_TORDE</name>
<dbReference type="Gene3D" id="4.10.240.10">
    <property type="entry name" value="Zn(2)-C6 fungal-type DNA-binding domain"/>
    <property type="match status" value="1"/>
</dbReference>
<proteinExistence type="predicted"/>
<evidence type="ECO:0000256" key="1">
    <source>
        <dbReference type="ARBA" id="ARBA00004123"/>
    </source>
</evidence>
<reference evidence="4 5" key="1">
    <citation type="journal article" date="2011" name="Proc. Natl. Acad. Sci. U.S.A.">
        <title>Evolutionary erosion of yeast sex chromosomes by mating-type switching accidents.</title>
        <authorList>
            <person name="Gordon J.L."/>
            <person name="Armisen D."/>
            <person name="Proux-Wera E."/>
            <person name="Oheigeartaigh S.S."/>
            <person name="Byrne K.P."/>
            <person name="Wolfe K.H."/>
        </authorList>
    </citation>
    <scope>NUCLEOTIDE SEQUENCE [LARGE SCALE GENOMIC DNA]</scope>
    <source>
        <strain evidence="5">ATCC 10662 / CBS 1146 / NBRC 0425 / NCYC 2629 / NRRL Y-866</strain>
    </source>
</reference>
<dbReference type="CDD" id="cd12148">
    <property type="entry name" value="fungal_TF_MHR"/>
    <property type="match status" value="1"/>
</dbReference>
<dbReference type="PROSITE" id="PS00463">
    <property type="entry name" value="ZN2_CY6_FUNGAL_1"/>
    <property type="match status" value="1"/>
</dbReference>
<keyword evidence="2" id="KW-0539">Nucleus</keyword>
<dbReference type="PANTHER" id="PTHR31001">
    <property type="entry name" value="UNCHARACTERIZED TRANSCRIPTIONAL REGULATORY PROTEIN"/>
    <property type="match status" value="1"/>
</dbReference>